<dbReference type="InterPro" id="IPR007842">
    <property type="entry name" value="HEPN_dom"/>
</dbReference>
<evidence type="ECO:0000313" key="3">
    <source>
        <dbReference type="Proteomes" id="UP001217838"/>
    </source>
</evidence>
<dbReference type="SUPFAM" id="SSF81593">
    <property type="entry name" value="Nucleotidyltransferase substrate binding subunit/domain"/>
    <property type="match status" value="1"/>
</dbReference>
<sequence>MLIASFLRIAREDLDAARLLAPARNRNTIYHCEQAAEKIIRAVLTSEGIPGRISHELEDLIDPIPDDNPIKPVLRGTAYLAAYATSYRYPTQPRGRIRATPQALELQDAIDKVAAALTEVAERFGVDLDHPDTPARRPGPIR</sequence>
<protein>
    <submittedName>
        <fullName evidence="2">HEPN domain-containing protein</fullName>
    </submittedName>
</protein>
<evidence type="ECO:0000313" key="2">
    <source>
        <dbReference type="EMBL" id="MDC0670741.1"/>
    </source>
</evidence>
<accession>A0ABT5B9D0</accession>
<reference evidence="2 3" key="1">
    <citation type="submission" date="2022-11" db="EMBL/GenBank/DDBJ databases">
        <title>Minimal conservation of predation-associated metabolite biosynthetic gene clusters underscores biosynthetic potential of Myxococcota including descriptions for ten novel species: Archangium lansinium sp. nov., Myxococcus landrumus sp. nov., Nannocystis bai.</title>
        <authorList>
            <person name="Ahearne A."/>
            <person name="Stevens C."/>
            <person name="Dowd S."/>
        </authorList>
    </citation>
    <scope>NUCLEOTIDE SEQUENCE [LARGE SCALE GENOMIC DNA]</scope>
    <source>
        <strain evidence="2 3">NCELM</strain>
    </source>
</reference>
<evidence type="ECO:0000259" key="1">
    <source>
        <dbReference type="Pfam" id="PF05168"/>
    </source>
</evidence>
<comment type="caution">
    <text evidence="2">The sequence shown here is derived from an EMBL/GenBank/DDBJ whole genome shotgun (WGS) entry which is preliminary data.</text>
</comment>
<feature type="domain" description="HEPN" evidence="1">
    <location>
        <begin position="6"/>
        <end position="112"/>
    </location>
</feature>
<gene>
    <name evidence="2" type="ORF">POL58_23495</name>
</gene>
<organism evidence="2 3">
    <name type="scientific">Nannocystis radixulma</name>
    <dbReference type="NCBI Taxonomy" id="2995305"/>
    <lineage>
        <taxon>Bacteria</taxon>
        <taxon>Pseudomonadati</taxon>
        <taxon>Myxococcota</taxon>
        <taxon>Polyangia</taxon>
        <taxon>Nannocystales</taxon>
        <taxon>Nannocystaceae</taxon>
        <taxon>Nannocystis</taxon>
    </lineage>
</organism>
<dbReference type="EMBL" id="JAQNDN010000013">
    <property type="protein sequence ID" value="MDC0670741.1"/>
    <property type="molecule type" value="Genomic_DNA"/>
</dbReference>
<dbReference type="RefSeq" id="WP_272000636.1">
    <property type="nucleotide sequence ID" value="NZ_JAQNDN010000013.1"/>
</dbReference>
<dbReference type="Pfam" id="PF05168">
    <property type="entry name" value="HEPN"/>
    <property type="match status" value="1"/>
</dbReference>
<proteinExistence type="predicted"/>
<keyword evidence="3" id="KW-1185">Reference proteome</keyword>
<name>A0ABT5B9D0_9BACT</name>
<dbReference type="Proteomes" id="UP001217838">
    <property type="component" value="Unassembled WGS sequence"/>
</dbReference>
<dbReference type="Gene3D" id="1.20.120.330">
    <property type="entry name" value="Nucleotidyltransferases domain 2"/>
    <property type="match status" value="1"/>
</dbReference>